<dbReference type="SUPFAM" id="SSF54001">
    <property type="entry name" value="Cysteine proteinases"/>
    <property type="match status" value="1"/>
</dbReference>
<dbReference type="InterPro" id="IPR000064">
    <property type="entry name" value="NLP_P60_dom"/>
</dbReference>
<feature type="chain" id="PRO_5045905841" description="NlpC/P60 domain-containing protein" evidence="7">
    <location>
        <begin position="24"/>
        <end position="457"/>
    </location>
</feature>
<evidence type="ECO:0000313" key="9">
    <source>
        <dbReference type="EMBL" id="GAA5518219.1"/>
    </source>
</evidence>
<sequence>MILRRRVAALATIAVAASALVIAGPPHRATADNYPGQDQIDAARAAAASAAASVDTLDAAIVSLETARADAETAAALAADEYSLANAHREEAQATLHAAQSRAAEAEEALAAARAQLAVVAQAAYRDSGAMSSLGVVVGSETVEQVVVRSEAITRSSDEADLLIQEVKAAELVATTMRDHAARAAEDAEAAVAAAATALAEAEDLQRNADEAVAGAAAARASAIERLARMRGVSVALEEQRQEGLEADRREAEREAWEQAQQEAEQSGGSGGSGGSDGSGGSGGSDGGASTPKPTTTSTPKPTTTSTPKPTTTSSPKPTETPAPPVTGGWKSSAAQGQQAVDKALTLMGTDYLLGGNGPAYDCSGVTYAAWRSAGIMIPRSSQTQYNALTKVPISQMRPGDLVFYGSGRSTSAIYHVGIYIGGGMIAEATKPGDVAQIRAYDASWRVGNLIPYVGRP</sequence>
<dbReference type="Gene3D" id="3.90.1720.10">
    <property type="entry name" value="endopeptidase domain like (from Nostoc punctiforme)"/>
    <property type="match status" value="1"/>
</dbReference>
<comment type="caution">
    <text evidence="9">The sequence shown here is derived from an EMBL/GenBank/DDBJ whole genome shotgun (WGS) entry which is preliminary data.</text>
</comment>
<evidence type="ECO:0000256" key="4">
    <source>
        <dbReference type="ARBA" id="ARBA00022807"/>
    </source>
</evidence>
<feature type="compositionally biased region" description="Basic and acidic residues" evidence="6">
    <location>
        <begin position="238"/>
        <end position="257"/>
    </location>
</feature>
<organism evidence="9 10">
    <name type="scientific">Demequina sediminis</name>
    <dbReference type="NCBI Taxonomy" id="1930058"/>
    <lineage>
        <taxon>Bacteria</taxon>
        <taxon>Bacillati</taxon>
        <taxon>Actinomycetota</taxon>
        <taxon>Actinomycetes</taxon>
        <taxon>Micrococcales</taxon>
        <taxon>Demequinaceae</taxon>
        <taxon>Demequina</taxon>
    </lineage>
</organism>
<evidence type="ECO:0000256" key="7">
    <source>
        <dbReference type="SAM" id="SignalP"/>
    </source>
</evidence>
<evidence type="ECO:0000259" key="8">
    <source>
        <dbReference type="PROSITE" id="PS51935"/>
    </source>
</evidence>
<protein>
    <recommendedName>
        <fullName evidence="8">NlpC/P60 domain-containing protein</fullName>
    </recommendedName>
</protein>
<evidence type="ECO:0000256" key="6">
    <source>
        <dbReference type="SAM" id="MobiDB-lite"/>
    </source>
</evidence>
<feature type="compositionally biased region" description="Gly residues" evidence="6">
    <location>
        <begin position="268"/>
        <end position="287"/>
    </location>
</feature>
<dbReference type="Proteomes" id="UP001426770">
    <property type="component" value="Unassembled WGS sequence"/>
</dbReference>
<dbReference type="RefSeq" id="WP_286214120.1">
    <property type="nucleotide sequence ID" value="NZ_AP027736.1"/>
</dbReference>
<feature type="compositionally biased region" description="Low complexity" evidence="6">
    <location>
        <begin position="258"/>
        <end position="267"/>
    </location>
</feature>
<name>A0ABP9WF71_9MICO</name>
<dbReference type="PROSITE" id="PS51935">
    <property type="entry name" value="NLPC_P60"/>
    <property type="match status" value="1"/>
</dbReference>
<keyword evidence="3" id="KW-0378">Hydrolase</keyword>
<proteinExistence type="inferred from homology"/>
<feature type="region of interest" description="Disordered" evidence="6">
    <location>
        <begin position="238"/>
        <end position="337"/>
    </location>
</feature>
<keyword evidence="5" id="KW-0175">Coiled coil</keyword>
<dbReference type="Pfam" id="PF00877">
    <property type="entry name" value="NLPC_P60"/>
    <property type="match status" value="1"/>
</dbReference>
<comment type="similarity">
    <text evidence="1">Belongs to the peptidase C40 family.</text>
</comment>
<dbReference type="PANTHER" id="PTHR47359:SF3">
    <property type="entry name" value="NLP_P60 DOMAIN-CONTAINING PROTEIN-RELATED"/>
    <property type="match status" value="1"/>
</dbReference>
<dbReference type="EMBL" id="BAABRR010000002">
    <property type="protein sequence ID" value="GAA5518219.1"/>
    <property type="molecule type" value="Genomic_DNA"/>
</dbReference>
<keyword evidence="10" id="KW-1185">Reference proteome</keyword>
<evidence type="ECO:0000256" key="5">
    <source>
        <dbReference type="SAM" id="Coils"/>
    </source>
</evidence>
<keyword evidence="4" id="KW-0788">Thiol protease</keyword>
<feature type="coiled-coil region" evidence="5">
    <location>
        <begin position="89"/>
        <end position="123"/>
    </location>
</feature>
<keyword evidence="2" id="KW-0645">Protease</keyword>
<feature type="signal peptide" evidence="7">
    <location>
        <begin position="1"/>
        <end position="23"/>
    </location>
</feature>
<gene>
    <name evidence="9" type="ORF">Lsed01_00641</name>
</gene>
<accession>A0ABP9WF71</accession>
<evidence type="ECO:0000313" key="10">
    <source>
        <dbReference type="Proteomes" id="UP001426770"/>
    </source>
</evidence>
<evidence type="ECO:0000256" key="3">
    <source>
        <dbReference type="ARBA" id="ARBA00022801"/>
    </source>
</evidence>
<keyword evidence="7" id="KW-0732">Signal</keyword>
<dbReference type="InterPro" id="IPR051794">
    <property type="entry name" value="PG_Endopeptidase_C40"/>
</dbReference>
<feature type="compositionally biased region" description="Low complexity" evidence="6">
    <location>
        <begin position="288"/>
        <end position="318"/>
    </location>
</feature>
<dbReference type="InterPro" id="IPR038765">
    <property type="entry name" value="Papain-like_cys_pep_sf"/>
</dbReference>
<evidence type="ECO:0000256" key="2">
    <source>
        <dbReference type="ARBA" id="ARBA00022670"/>
    </source>
</evidence>
<feature type="domain" description="NlpC/P60" evidence="8">
    <location>
        <begin position="334"/>
        <end position="457"/>
    </location>
</feature>
<reference evidence="9 10" key="1">
    <citation type="submission" date="2024-02" db="EMBL/GenBank/DDBJ databases">
        <title>Lysinimicrobium sediminis NBRC 112286.</title>
        <authorList>
            <person name="Ichikawa N."/>
            <person name="Katano-Makiyama Y."/>
            <person name="Hidaka K."/>
        </authorList>
    </citation>
    <scope>NUCLEOTIDE SEQUENCE [LARGE SCALE GENOMIC DNA]</scope>
    <source>
        <strain evidence="9 10">NBRC 112286</strain>
    </source>
</reference>
<dbReference type="PANTHER" id="PTHR47359">
    <property type="entry name" value="PEPTIDOGLYCAN DL-ENDOPEPTIDASE CWLO"/>
    <property type="match status" value="1"/>
</dbReference>
<evidence type="ECO:0000256" key="1">
    <source>
        <dbReference type="ARBA" id="ARBA00007074"/>
    </source>
</evidence>